<dbReference type="InterPro" id="IPR015378">
    <property type="entry name" value="Transposase-like_Mu_C"/>
</dbReference>
<dbReference type="EMBL" id="CAFBMK010000011">
    <property type="protein sequence ID" value="CAB4896885.1"/>
    <property type="molecule type" value="Genomic_DNA"/>
</dbReference>
<dbReference type="SUPFAM" id="SSF50610">
    <property type="entry name" value="mu transposase, C-terminal domain"/>
    <property type="match status" value="1"/>
</dbReference>
<feature type="domain" description="Integrase catalytic" evidence="2">
    <location>
        <begin position="136"/>
        <end position="324"/>
    </location>
</feature>
<dbReference type="GO" id="GO:0015074">
    <property type="term" value="P:DNA integration"/>
    <property type="evidence" value="ECO:0007669"/>
    <property type="project" value="InterPro"/>
</dbReference>
<dbReference type="InterPro" id="IPR009061">
    <property type="entry name" value="DNA-bd_dom_put_sf"/>
</dbReference>
<dbReference type="InterPro" id="IPR036397">
    <property type="entry name" value="RNaseH_sf"/>
</dbReference>
<dbReference type="Pfam" id="PF09299">
    <property type="entry name" value="Mu-transpos_C"/>
    <property type="match status" value="1"/>
</dbReference>
<dbReference type="InterPro" id="IPR012337">
    <property type="entry name" value="RNaseH-like_sf"/>
</dbReference>
<dbReference type="PROSITE" id="PS50994">
    <property type="entry name" value="INTEGRASE"/>
    <property type="match status" value="1"/>
</dbReference>
<dbReference type="Pfam" id="PF00665">
    <property type="entry name" value="rve"/>
    <property type="match status" value="1"/>
</dbReference>
<feature type="region of interest" description="Disordered" evidence="1">
    <location>
        <begin position="480"/>
        <end position="501"/>
    </location>
</feature>
<dbReference type="SUPFAM" id="SSF46955">
    <property type="entry name" value="Putative DNA-binding domain"/>
    <property type="match status" value="1"/>
</dbReference>
<dbReference type="PANTHER" id="PTHR35004">
    <property type="entry name" value="TRANSPOSASE RV3428C-RELATED"/>
    <property type="match status" value="1"/>
</dbReference>
<feature type="compositionally biased region" description="Low complexity" evidence="1">
    <location>
        <begin position="481"/>
        <end position="501"/>
    </location>
</feature>
<dbReference type="Gene3D" id="3.30.420.10">
    <property type="entry name" value="Ribonuclease H-like superfamily/Ribonuclease H"/>
    <property type="match status" value="1"/>
</dbReference>
<proteinExistence type="predicted"/>
<evidence type="ECO:0000313" key="3">
    <source>
        <dbReference type="EMBL" id="CAB4896885.1"/>
    </source>
</evidence>
<name>A0A6J7FU05_9ZZZZ</name>
<gene>
    <name evidence="3" type="ORF">UFOPK3564_00350</name>
</gene>
<dbReference type="InterPro" id="IPR001584">
    <property type="entry name" value="Integrase_cat-core"/>
</dbReference>
<evidence type="ECO:0000259" key="2">
    <source>
        <dbReference type="PROSITE" id="PS50994"/>
    </source>
</evidence>
<dbReference type="InterPro" id="IPR009004">
    <property type="entry name" value="Transposase_Mu_C"/>
</dbReference>
<dbReference type="AlphaFoldDB" id="A0A6J7FU05"/>
<dbReference type="PANTHER" id="PTHR35004:SF6">
    <property type="entry name" value="TRANSPOSASE"/>
    <property type="match status" value="1"/>
</dbReference>
<reference evidence="3" key="1">
    <citation type="submission" date="2020-05" db="EMBL/GenBank/DDBJ databases">
        <authorList>
            <person name="Chiriac C."/>
            <person name="Salcher M."/>
            <person name="Ghai R."/>
            <person name="Kavagutti S V."/>
        </authorList>
    </citation>
    <scope>NUCLEOTIDE SEQUENCE</scope>
</reference>
<dbReference type="GO" id="GO:0003676">
    <property type="term" value="F:nucleic acid binding"/>
    <property type="evidence" value="ECO:0007669"/>
    <property type="project" value="InterPro"/>
</dbReference>
<organism evidence="3">
    <name type="scientific">freshwater metagenome</name>
    <dbReference type="NCBI Taxonomy" id="449393"/>
    <lineage>
        <taxon>unclassified sequences</taxon>
        <taxon>metagenomes</taxon>
        <taxon>ecological metagenomes</taxon>
    </lineage>
</organism>
<accession>A0A6J7FU05</accession>
<sequence length="501" mass="56817">MTVAADHATRVFVTERLRAARTANGGKLPRRWIDEISDATGIPPSTLRRYVAHGVPAPRRARERWEWDEDARVAFYRAAGDIVLTRELLRNQMDPDRVPSLRTLYRSRDRDLSPDEQMLATRGHAAARGRRLVVAIEDAHRNETWLSDHSQLDFDVLELRGTHPVRPWMTIVIDGYSRRVVGASLSITPNQGHVLAALGMAIRQCGRPRVLIYDRGREFLADAVKQHAAALDYVHVPTIAYHPHHKGKVERFNRTFNRMMLQTVGTTPNPAKDIRGRPLLGERLPVPIRIAERHFYATLDAYNQQHAHSRLGGMTPQASYDADPTPERLVDDAVLRRFVLSAERRTIGEYGIRFRGHHYWAPEIEGHRGDRVEVRFAQDDQRHLELYRDARFWCTVALVDPASAEQTSRVLAGRAEHVQRQRRDLAKAKRLAKRQMKATTATQNLQDTTLITRSDVARETAGVPPRVLQVLRSLNLETDLDVPTTTDAPDTPATSADRSGS</sequence>
<dbReference type="SUPFAM" id="SSF53098">
    <property type="entry name" value="Ribonuclease H-like"/>
    <property type="match status" value="1"/>
</dbReference>
<protein>
    <submittedName>
        <fullName evidence="3">Unannotated protein</fullName>
    </submittedName>
</protein>
<evidence type="ECO:0000256" key="1">
    <source>
        <dbReference type="SAM" id="MobiDB-lite"/>
    </source>
</evidence>